<organism evidence="1 2">
    <name type="scientific">Saccharibacillus sacchari</name>
    <dbReference type="NCBI Taxonomy" id="456493"/>
    <lineage>
        <taxon>Bacteria</taxon>
        <taxon>Bacillati</taxon>
        <taxon>Bacillota</taxon>
        <taxon>Bacilli</taxon>
        <taxon>Bacillales</taxon>
        <taxon>Paenibacillaceae</taxon>
        <taxon>Saccharibacillus</taxon>
    </lineage>
</organism>
<name>A0ACC6P6V4_9BACL</name>
<accession>A0ACC6P6V4</accession>
<evidence type="ECO:0000313" key="2">
    <source>
        <dbReference type="Proteomes" id="UP001380953"/>
    </source>
</evidence>
<comment type="caution">
    <text evidence="1">The sequence shown here is derived from an EMBL/GenBank/DDBJ whole genome shotgun (WGS) entry which is preliminary data.</text>
</comment>
<sequence length="2702" mass="301828">MNKKHKIKEIISLVEQGDITPDEGRLYLEQLKQHTEVRLTPRTGAGEKVWLDKPTSVQGVQLRSVPVEKPNDEEVKVLVKAFSINFGDLLCVKGLYPMQPEYPFTPGFEFAGIVQEVGKNVKGLNRGDEVIGLTGPRMGAHSSIVITDSKLIVKKPRKLSFEEASSFPVAFLTNQMIFEKANIQPGEKILIQTAAGGTGLIAVQMAQLKGAEVYATAGSREKLNYLQKMGVENLILYKETDFASEILDLTNGYGVDVVINTLSNEAVQKGLDILAPEGRYIEIAIGALGGSYKYSLGHLVENQSFHSINIRKLLTGKSEEISSYLKQMVDILELGQIKPQVGRVFPFSEIKEAYHYLENGKNIGKVVIKTDAIWDSSKKDAEDLHEVPKEHSVINPNDKLNRDIAIVGMSGKFPGADNLEEFWENLKNGHCAINEVPRERWLVEEFYDPDPKKLDKTSSKWGGFLRNIDQFDAKFFNISGKEADLTDPQQRIFLETCWNALEDAGYATEDISNKKCGVFVGTSGGDYLNKMQEDGTVMEPQAFWGNSLSVLAARISYFLNLKGPSLSIDTACSSSLVAIHLGCQSILSGESEMAIAGGIFISLTPAFIILSSNAGMLSPTGQCKTFDDGADGFVPGEGAGAIILKSLDAAVRDNDHIYGVIKGSAINQDGKTNGLTAPSTLSQTQVELSAYRQAGINPRSIQFIEAHGTGTKLGDPIEVEALTNAFGHYTSDKQFCKISSVKTNIGHTASAAGVASVLKVLLSLKHKKLPPNVNFQRQNSHIEFEKTPFQVVEKLEDWPAIQTPRRAGVSSFGFSGTNAHLLIEEAPAPKKLEAFDYNYFIVPLSAKSKKSHESALSNFYNWLTINKDEYRLADIAYSLQTSRAHFSHHTVLLVQSTEELLMKLRRLLENEMEDGVHQFHVKQNAIKLSEEDNEFKQFEQARMKILKEGAEISDQGQSCLQIIGLYEKGYEIPWKSLWHENSVQKVPLPTYSFNYQSYWYDKSERKTAVKKDKINKVALHPLVDANISTLKETQFSLNVSGEEFYLKDHIVQGKPLMPAAAFLEMAMGAANYATNSDTAMMKNVMWINPFSVTEASQNLTTRFKQESTGITYEIFSMDSKGVKAIHSRGLIKDNDEYETIEPLSIDHIQAQCNSFFEGEECYKAFAEVGFDYGYSFQTIEKIGIFEGGAIAEINLPADSIPASSFVLHPALMDGALQTIMGYLLLGNSADKQISLPFSLESIKIYGNLSSGAYAYIREVKNKNIVESGMRNYNILIADHQGQVIVKVENFMSRSIASISKKENEVSKEREDLLAFKWKWKEKTLTDQTAELLKGNILIWTESEQYVQAIKQQSDPLTQVVWVQPAGNFGIIERDQIYSINPVEQDDYVKLLTVLKDKKQEPNYIVFHDSNSTSVNTLNIKEQIEQKFHPLFFLTKAIGMTKIVSQKMSLIYSFINSLNQTANPLDRAVGAFLKSASLEIPNMQVKSIEYTDSFFDKPDKWAKTIATEAALMSKNSVEIKYTDQSKSEKEVEEFQLPDTEPQKVFRRNGTYIITGGMGGIGYEISKYLASEFQAKLILLGRSYMGEGLKQKVERLRTYGCEVSYMRVDVSLETSMQSFVEKITTEHSGVHGIFHCAGLTKDKMLVNKSIEDLNEVIGAKIIGTTHLVRMTQQLKPDFIALFSSVAEIRGNIGQADYAYANGFMNSFAECHEDHMGQTKILSIGWPLWKDGGMQLNEHAERMFREKTGMTNISTESGLEVLKQGLSMPLKHFSVMVGSPSLIRNWLGSSMDRKEEKETHLLSEAEFVETDNKKIEQEGSGVYELYQTEVIGIVSALLRIDIEEIDYYGELSEYGFDSLLLADFALQLGQTFHIDLTPASVFGHSSIGGIADFIFEEHRSAIAGLLNEREKVSLTFREEKQEQNKLHETVTEPEEDLLKLPELVEIESLLPREPHQEEKEYKNNTRYEPIAIIGMSGKMPESENMSAYWEHLKNGDHMVSLIPEERWSWEEHYGDPDTEINKTDIKWGAFLKDVDKFDPLFFGISPREAEMMDPQQRIFLETVWSTLEDAGYRASDLAGTDTGLFVGVASNDYTELLQKQHAAVDAQTSTGMSHCILPNRISYLLDLHGPSEPVNTACSSSLVAIHRAVESIQNGHCKMAIAGGVNVILTPTLHVSFSKNGMLAQDGRCKTFDHKADGYVRGEGTGAVLLKSLQQAVQDGDHIYAVIKGSAINHGGRTNSLTAPNPHAQADLLVKAYEKAGFDPSTISYIEAHGTGTNLGDPVEINGLKSAFTRLYQSYDKEFSGKPHIGIGSVKTNIGHLEAAAGIAGIFKVVLAMKNGIIPSNLHFEKMNPYIELNNSPFYIVEKSSPWETPKDPKGKPALKRAGVSSFGFGGVNCHIVLEEYVEQASQVLENRPEVVVLSARSESQLRDYCRSLRNHIVNENSEDSPNVIEGENIHGLNRKLTQICSEILNVPEKEIDLSEDIYQLGFSQLELSLLTNRVSEMYGIECSPTLVSEYRTLHEISQYLLDKHIIKSTDAYKRNLDLKRIAFTLQTGREAFDYKVAFVAESVKELVELLEQYENQSLKISKNIFQGKSSNKKSSLQRKELPDHFLVEEAMESYNAMKLAELWVTGAKIPWKLIHSERDLKKLSLPTYPFSKESYWLAIEKSKNERPQNSVLLQKLHQLRNGEITIEQVKNSMGGL</sequence>
<protein>
    <submittedName>
        <fullName evidence="1">SDR family NAD(P)-dependent oxidoreductase</fullName>
    </submittedName>
</protein>
<keyword evidence="2" id="KW-1185">Reference proteome</keyword>
<proteinExistence type="predicted"/>
<dbReference type="Proteomes" id="UP001380953">
    <property type="component" value="Unassembled WGS sequence"/>
</dbReference>
<dbReference type="EMBL" id="JBBKAR010000003">
    <property type="protein sequence ID" value="MEJ8302652.1"/>
    <property type="molecule type" value="Genomic_DNA"/>
</dbReference>
<evidence type="ECO:0000313" key="1">
    <source>
        <dbReference type="EMBL" id="MEJ8302652.1"/>
    </source>
</evidence>
<gene>
    <name evidence="1" type="ORF">WKI47_01845</name>
</gene>
<reference evidence="1" key="1">
    <citation type="submission" date="2024-03" db="EMBL/GenBank/DDBJ databases">
        <title>Whole genome sequecning of epiphytes from Marcgravia umbellata leaves.</title>
        <authorList>
            <person name="Kumar G."/>
            <person name="Savka M.A."/>
        </authorList>
    </citation>
    <scope>NUCLEOTIDE SEQUENCE</scope>
    <source>
        <strain evidence="1">RIT_BL5</strain>
    </source>
</reference>